<dbReference type="EMBL" id="JACGCM010001173">
    <property type="protein sequence ID" value="KAF6160085.1"/>
    <property type="molecule type" value="Genomic_DNA"/>
</dbReference>
<keyword evidence="4" id="KW-1185">Reference proteome</keyword>
<organism evidence="3 4">
    <name type="scientific">Kingdonia uniflora</name>
    <dbReference type="NCBI Taxonomy" id="39325"/>
    <lineage>
        <taxon>Eukaryota</taxon>
        <taxon>Viridiplantae</taxon>
        <taxon>Streptophyta</taxon>
        <taxon>Embryophyta</taxon>
        <taxon>Tracheophyta</taxon>
        <taxon>Spermatophyta</taxon>
        <taxon>Magnoliopsida</taxon>
        <taxon>Ranunculales</taxon>
        <taxon>Circaeasteraceae</taxon>
        <taxon>Kingdonia</taxon>
    </lineage>
</organism>
<keyword evidence="1" id="KW-0521">NADP</keyword>
<evidence type="ECO:0000256" key="1">
    <source>
        <dbReference type="ARBA" id="ARBA00022857"/>
    </source>
</evidence>
<dbReference type="Gene3D" id="3.40.50.720">
    <property type="entry name" value="NAD(P)-binding Rossmann-like Domain"/>
    <property type="match status" value="1"/>
</dbReference>
<name>A0A7J7MYT3_9MAGN</name>
<dbReference type="InterPro" id="IPR036291">
    <property type="entry name" value="NAD(P)-bd_dom_sf"/>
</dbReference>
<dbReference type="Proteomes" id="UP000541444">
    <property type="component" value="Unassembled WGS sequence"/>
</dbReference>
<dbReference type="AlphaFoldDB" id="A0A7J7MYT3"/>
<dbReference type="SUPFAM" id="SSF51735">
    <property type="entry name" value="NAD(P)-binding Rossmann-fold domains"/>
    <property type="match status" value="1"/>
</dbReference>
<accession>A0A7J7MYT3</accession>
<dbReference type="Gene3D" id="3.90.180.10">
    <property type="entry name" value="Medium-chain alcohol dehydrogenases, catalytic domain"/>
    <property type="match status" value="1"/>
</dbReference>
<comment type="caution">
    <text evidence="3">The sequence shown here is derived from an EMBL/GenBank/DDBJ whole genome shotgun (WGS) entry which is preliminary data.</text>
</comment>
<gene>
    <name evidence="3" type="ORF">GIB67_018865</name>
</gene>
<evidence type="ECO:0000256" key="2">
    <source>
        <dbReference type="ARBA" id="ARBA00023002"/>
    </source>
</evidence>
<evidence type="ECO:0000313" key="4">
    <source>
        <dbReference type="Proteomes" id="UP000541444"/>
    </source>
</evidence>
<sequence>MDDGVKLVLISFVELYKRDFLTGSLECLKPRGYMVSFGMSSGAVDPVPLSTLYPKSLFLTRPSLFEYTKTRDELLEAAGEVFANIASGILKVRVNHKYPLSQAAQAHADLESRKTRGSVVLIPDGYYEL</sequence>
<dbReference type="OrthoDB" id="3509362at2759"/>
<dbReference type="GO" id="GO:0070402">
    <property type="term" value="F:NADPH binding"/>
    <property type="evidence" value="ECO:0007669"/>
    <property type="project" value="TreeGrafter"/>
</dbReference>
<evidence type="ECO:0000313" key="3">
    <source>
        <dbReference type="EMBL" id="KAF6160085.1"/>
    </source>
</evidence>
<reference evidence="3 4" key="1">
    <citation type="journal article" date="2020" name="IScience">
        <title>Genome Sequencing of the Endangered Kingdonia uniflora (Circaeasteraceae, Ranunculales) Reveals Potential Mechanisms of Evolutionary Specialization.</title>
        <authorList>
            <person name="Sun Y."/>
            <person name="Deng T."/>
            <person name="Zhang A."/>
            <person name="Moore M.J."/>
            <person name="Landis J.B."/>
            <person name="Lin N."/>
            <person name="Zhang H."/>
            <person name="Zhang X."/>
            <person name="Huang J."/>
            <person name="Zhang X."/>
            <person name="Sun H."/>
            <person name="Wang H."/>
        </authorList>
    </citation>
    <scope>NUCLEOTIDE SEQUENCE [LARGE SCALE GENOMIC DNA]</scope>
    <source>
        <strain evidence="3">TB1705</strain>
        <tissue evidence="3">Leaf</tissue>
    </source>
</reference>
<dbReference type="GO" id="GO:0005829">
    <property type="term" value="C:cytosol"/>
    <property type="evidence" value="ECO:0007669"/>
    <property type="project" value="TreeGrafter"/>
</dbReference>
<dbReference type="GO" id="GO:0003960">
    <property type="term" value="F:quinone reductase (NADPH) activity"/>
    <property type="evidence" value="ECO:0007669"/>
    <property type="project" value="TreeGrafter"/>
</dbReference>
<dbReference type="GO" id="GO:0035925">
    <property type="term" value="F:mRNA 3'-UTR AU-rich region binding"/>
    <property type="evidence" value="ECO:0007669"/>
    <property type="project" value="TreeGrafter"/>
</dbReference>
<keyword evidence="2" id="KW-0560">Oxidoreductase</keyword>
<protein>
    <recommendedName>
        <fullName evidence="5">Quinone oxidoreductase</fullName>
    </recommendedName>
</protein>
<evidence type="ECO:0008006" key="5">
    <source>
        <dbReference type="Google" id="ProtNLM"/>
    </source>
</evidence>
<dbReference type="Pfam" id="PF13602">
    <property type="entry name" value="ADH_zinc_N_2"/>
    <property type="match status" value="1"/>
</dbReference>
<proteinExistence type="predicted"/>
<dbReference type="PANTHER" id="PTHR48106:SF13">
    <property type="entry name" value="QUINONE OXIDOREDUCTASE-RELATED"/>
    <property type="match status" value="1"/>
</dbReference>
<dbReference type="PANTHER" id="PTHR48106">
    <property type="entry name" value="QUINONE OXIDOREDUCTASE PIG3-RELATED"/>
    <property type="match status" value="1"/>
</dbReference>